<comment type="pathway">
    <text evidence="1">Plant hormone metabolism; auxin biosynthesis.</text>
</comment>
<dbReference type="Gene3D" id="3.50.50.60">
    <property type="entry name" value="FAD/NAD(P)-binding domain"/>
    <property type="match status" value="1"/>
</dbReference>
<dbReference type="InterPro" id="IPR050281">
    <property type="entry name" value="Flavin_monoamine_oxidase"/>
</dbReference>
<dbReference type="EMBL" id="JAICCF010000005">
    <property type="protein sequence ID" value="MBW8687784.1"/>
    <property type="molecule type" value="Genomic_DNA"/>
</dbReference>
<accession>A0ABS7GJB5</accession>
<dbReference type="PANTHER" id="PTHR10742">
    <property type="entry name" value="FLAVIN MONOAMINE OXIDASE"/>
    <property type="match status" value="1"/>
</dbReference>
<dbReference type="EC" id="1.13.12.3" evidence="3"/>
<dbReference type="PANTHER" id="PTHR10742:SF410">
    <property type="entry name" value="LYSINE-SPECIFIC HISTONE DEMETHYLASE 2"/>
    <property type="match status" value="1"/>
</dbReference>
<dbReference type="Pfam" id="PF01593">
    <property type="entry name" value="Amino_oxidase"/>
    <property type="match status" value="1"/>
</dbReference>
<dbReference type="Gene3D" id="3.90.660.10">
    <property type="match status" value="1"/>
</dbReference>
<comment type="caution">
    <text evidence="8">The sequence shown here is derived from an EMBL/GenBank/DDBJ whole genome shotgun (WGS) entry which is preliminary data.</text>
</comment>
<evidence type="ECO:0000259" key="7">
    <source>
        <dbReference type="Pfam" id="PF01593"/>
    </source>
</evidence>
<evidence type="ECO:0000313" key="8">
    <source>
        <dbReference type="EMBL" id="MBW8687784.1"/>
    </source>
</evidence>
<protein>
    <recommendedName>
        <fullName evidence="4">Tryptophan 2-monooxygenase</fullName>
        <ecNumber evidence="3">1.13.12.3</ecNumber>
    </recommendedName>
</protein>
<dbReference type="SUPFAM" id="SSF51905">
    <property type="entry name" value="FAD/NAD(P)-binding domain"/>
    <property type="match status" value="1"/>
</dbReference>
<evidence type="ECO:0000256" key="1">
    <source>
        <dbReference type="ARBA" id="ARBA00004814"/>
    </source>
</evidence>
<name>A0ABS7GJB5_9BACT</name>
<sequence>MTTSGEIIIIGAGAAGLLAGRELSAQFKITILEARDVIGGRIHTVYKNEHKAAETGAEFVHGVLPVTLGLLKEAGLSYQLVNGNMYQVQNGHWDPQYEMIAGWDELLEKMGTITSDMTMQHFLDQYFPAATHSALHLNVSRFVQGYDLADMNYVSVKALYTEWTNESDNNFRIDKGYSALIHFLAEAITHAQGRIITNAAVTGIQWSPGQATVTTADGTTYTADKVIVTVPLGVLQQQAISFSPALPAHLKAAADIGWGTVIKAVLHFKTAFWETHAKDVGFIFGEAPFPTWWTQLPDTTPALTGWLGGPPAIPYLTQSPAAILDTALQSLATICNKDITTLQSLLTDSHVSNWAADPHIRGAYSYSKPETPAAQAILNTPVADTVYFAGEALYHGTSPGTVEAALYTGKQVADCILAAR</sequence>
<feature type="domain" description="Amine oxidase" evidence="7">
    <location>
        <begin position="15"/>
        <end position="417"/>
    </location>
</feature>
<comment type="similarity">
    <text evidence="2">Belongs to the tryptophan 2-monooxygenase family.</text>
</comment>
<organism evidence="8 9">
    <name type="scientific">Chitinophaga rhizophila</name>
    <dbReference type="NCBI Taxonomy" id="2866212"/>
    <lineage>
        <taxon>Bacteria</taxon>
        <taxon>Pseudomonadati</taxon>
        <taxon>Bacteroidota</taxon>
        <taxon>Chitinophagia</taxon>
        <taxon>Chitinophagales</taxon>
        <taxon>Chitinophagaceae</taxon>
        <taxon>Chitinophaga</taxon>
    </lineage>
</organism>
<comment type="catalytic activity">
    <reaction evidence="6">
        <text>L-tryptophan + O2 = indole-3-acetamide + CO2 + H2O</text>
        <dbReference type="Rhea" id="RHEA:16165"/>
        <dbReference type="ChEBI" id="CHEBI:15377"/>
        <dbReference type="ChEBI" id="CHEBI:15379"/>
        <dbReference type="ChEBI" id="CHEBI:16031"/>
        <dbReference type="ChEBI" id="CHEBI:16526"/>
        <dbReference type="ChEBI" id="CHEBI:57912"/>
        <dbReference type="EC" id="1.13.12.3"/>
    </reaction>
</comment>
<evidence type="ECO:0000256" key="4">
    <source>
        <dbReference type="ARBA" id="ARBA00017871"/>
    </source>
</evidence>
<keyword evidence="9" id="KW-1185">Reference proteome</keyword>
<dbReference type="InterPro" id="IPR036188">
    <property type="entry name" value="FAD/NAD-bd_sf"/>
</dbReference>
<keyword evidence="5" id="KW-0073">Auxin biosynthesis</keyword>
<dbReference type="RefSeq" id="WP_220253106.1">
    <property type="nucleotide sequence ID" value="NZ_JAICCF010000005.1"/>
</dbReference>
<gene>
    <name evidence="8" type="ORF">K1Y79_25825</name>
</gene>
<dbReference type="Proteomes" id="UP000812961">
    <property type="component" value="Unassembled WGS sequence"/>
</dbReference>
<reference evidence="8 9" key="1">
    <citation type="submission" date="2021-08" db="EMBL/GenBank/DDBJ databases">
        <title>The genome sequence of Chitinophaga sp. B61.</title>
        <authorList>
            <person name="Zhang X."/>
        </authorList>
    </citation>
    <scope>NUCLEOTIDE SEQUENCE [LARGE SCALE GENOMIC DNA]</scope>
    <source>
        <strain evidence="8 9">B61</strain>
    </source>
</reference>
<evidence type="ECO:0000256" key="6">
    <source>
        <dbReference type="ARBA" id="ARBA00047321"/>
    </source>
</evidence>
<evidence type="ECO:0000256" key="3">
    <source>
        <dbReference type="ARBA" id="ARBA00012535"/>
    </source>
</evidence>
<evidence type="ECO:0000313" key="9">
    <source>
        <dbReference type="Proteomes" id="UP000812961"/>
    </source>
</evidence>
<dbReference type="InterPro" id="IPR002937">
    <property type="entry name" value="Amino_oxidase"/>
</dbReference>
<dbReference type="SUPFAM" id="SSF54373">
    <property type="entry name" value="FAD-linked reductases, C-terminal domain"/>
    <property type="match status" value="1"/>
</dbReference>
<evidence type="ECO:0000256" key="5">
    <source>
        <dbReference type="ARBA" id="ARBA00023070"/>
    </source>
</evidence>
<evidence type="ECO:0000256" key="2">
    <source>
        <dbReference type="ARBA" id="ARBA00005833"/>
    </source>
</evidence>
<proteinExistence type="inferred from homology"/>